<dbReference type="RefSeq" id="WP_386099039.1">
    <property type="nucleotide sequence ID" value="NZ_JBHUOZ010000003.1"/>
</dbReference>
<evidence type="ECO:0000259" key="2">
    <source>
        <dbReference type="Pfam" id="PF13439"/>
    </source>
</evidence>
<name>A0ABW6A7X1_9BACT</name>
<keyword evidence="3" id="KW-0808">Transferase</keyword>
<dbReference type="InterPro" id="IPR050194">
    <property type="entry name" value="Glycosyltransferase_grp1"/>
</dbReference>
<reference evidence="4" key="1">
    <citation type="journal article" date="2019" name="Int. J. Syst. Evol. Microbiol.">
        <title>The Global Catalogue of Microorganisms (GCM) 10K type strain sequencing project: providing services to taxonomists for standard genome sequencing and annotation.</title>
        <authorList>
            <consortium name="The Broad Institute Genomics Platform"/>
            <consortium name="The Broad Institute Genome Sequencing Center for Infectious Disease"/>
            <person name="Wu L."/>
            <person name="Ma J."/>
        </authorList>
    </citation>
    <scope>NUCLEOTIDE SEQUENCE [LARGE SCALE GENOMIC DNA]</scope>
    <source>
        <strain evidence="4">KCTC 23299</strain>
    </source>
</reference>
<accession>A0ABW6A7X1</accession>
<dbReference type="Pfam" id="PF00534">
    <property type="entry name" value="Glycos_transf_1"/>
    <property type="match status" value="1"/>
</dbReference>
<dbReference type="Proteomes" id="UP001597511">
    <property type="component" value="Unassembled WGS sequence"/>
</dbReference>
<sequence>MHVTPKIKVLQCIRQGKIGGGESHLLSLVENMDRTVFEPVVLSFTDGPMIDRLQALNVTTKVIYTEKPFDFTKWRAVRNFVEESDVHLIHAHGTRAGSNILWAAKQLKLPLVYTIHGWSFHQDQNVLVKKIRVMGEKYITRKATVNISVSASNQQTGFKHIPGFRSTVINNGIDTVKFNPDNDFALTRASLGVPADKTLFLFIARFTFQKQPLALMAAFKEALAANPDIHLLMVGDGEQKEKALEWLKTENLEKHITLLPFRQDVPGILACADVFVLPSLWEGLPIGLLEAMAMRKTIIATDVDGTKEIIKDHENGILVDTQHMVPALTKAILQLAGDEALRIKFANAARHTVESRFNARQMTTEIEKIYQQLVNPHSLVNKTAPWNLKELPI</sequence>
<evidence type="ECO:0000313" key="3">
    <source>
        <dbReference type="EMBL" id="MFD2920525.1"/>
    </source>
</evidence>
<dbReference type="Gene3D" id="3.40.50.2000">
    <property type="entry name" value="Glycogen Phosphorylase B"/>
    <property type="match status" value="2"/>
</dbReference>
<protein>
    <submittedName>
        <fullName evidence="3">Glycosyltransferase family 4 protein</fullName>
        <ecNumber evidence="3">2.4.-.-</ecNumber>
    </submittedName>
</protein>
<dbReference type="InterPro" id="IPR028098">
    <property type="entry name" value="Glyco_trans_4-like_N"/>
</dbReference>
<dbReference type="Pfam" id="PF13439">
    <property type="entry name" value="Glyco_transf_4"/>
    <property type="match status" value="1"/>
</dbReference>
<gene>
    <name evidence="3" type="ORF">ACFS6H_12435</name>
</gene>
<dbReference type="EMBL" id="JBHUOZ010000003">
    <property type="protein sequence ID" value="MFD2920525.1"/>
    <property type="molecule type" value="Genomic_DNA"/>
</dbReference>
<evidence type="ECO:0000313" key="4">
    <source>
        <dbReference type="Proteomes" id="UP001597511"/>
    </source>
</evidence>
<feature type="domain" description="Glycosyl transferase family 1" evidence="1">
    <location>
        <begin position="187"/>
        <end position="351"/>
    </location>
</feature>
<evidence type="ECO:0000259" key="1">
    <source>
        <dbReference type="Pfam" id="PF00534"/>
    </source>
</evidence>
<keyword evidence="4" id="KW-1185">Reference proteome</keyword>
<proteinExistence type="predicted"/>
<dbReference type="PANTHER" id="PTHR45947:SF3">
    <property type="entry name" value="SULFOQUINOVOSYL TRANSFERASE SQD2"/>
    <property type="match status" value="1"/>
</dbReference>
<comment type="caution">
    <text evidence="3">The sequence shown here is derived from an EMBL/GenBank/DDBJ whole genome shotgun (WGS) entry which is preliminary data.</text>
</comment>
<feature type="domain" description="Glycosyltransferase subfamily 4-like N-terminal" evidence="2">
    <location>
        <begin position="18"/>
        <end position="175"/>
    </location>
</feature>
<dbReference type="GO" id="GO:0016757">
    <property type="term" value="F:glycosyltransferase activity"/>
    <property type="evidence" value="ECO:0007669"/>
    <property type="project" value="UniProtKB-KW"/>
</dbReference>
<dbReference type="PANTHER" id="PTHR45947">
    <property type="entry name" value="SULFOQUINOVOSYL TRANSFERASE SQD2"/>
    <property type="match status" value="1"/>
</dbReference>
<dbReference type="CDD" id="cd03801">
    <property type="entry name" value="GT4_PimA-like"/>
    <property type="match status" value="1"/>
</dbReference>
<organism evidence="3 4">
    <name type="scientific">Terrimonas rubra</name>
    <dbReference type="NCBI Taxonomy" id="1035890"/>
    <lineage>
        <taxon>Bacteria</taxon>
        <taxon>Pseudomonadati</taxon>
        <taxon>Bacteroidota</taxon>
        <taxon>Chitinophagia</taxon>
        <taxon>Chitinophagales</taxon>
        <taxon>Chitinophagaceae</taxon>
        <taxon>Terrimonas</taxon>
    </lineage>
</organism>
<keyword evidence="3" id="KW-0328">Glycosyltransferase</keyword>
<dbReference type="InterPro" id="IPR001296">
    <property type="entry name" value="Glyco_trans_1"/>
</dbReference>
<dbReference type="SUPFAM" id="SSF53756">
    <property type="entry name" value="UDP-Glycosyltransferase/glycogen phosphorylase"/>
    <property type="match status" value="1"/>
</dbReference>
<dbReference type="EC" id="2.4.-.-" evidence="3"/>